<feature type="non-terminal residue" evidence="5">
    <location>
        <position position="1"/>
    </location>
</feature>
<dbReference type="EMBL" id="HG672081">
    <property type="protein sequence ID" value="CDI82134.1"/>
    <property type="molecule type" value="Genomic_DNA"/>
</dbReference>
<dbReference type="GO" id="GO:0008409">
    <property type="term" value="F:5'-3' exonuclease activity"/>
    <property type="evidence" value="ECO:0007669"/>
    <property type="project" value="InterPro"/>
</dbReference>
<evidence type="ECO:0000256" key="3">
    <source>
        <dbReference type="SAM" id="MobiDB-lite"/>
    </source>
</evidence>
<dbReference type="AlphaFoldDB" id="U6GU92"/>
<keyword evidence="1" id="KW-0540">Nuclease</keyword>
<name>U6GU92_EIMAC</name>
<dbReference type="Gene3D" id="3.40.50.1010">
    <property type="entry name" value="5'-nuclease"/>
    <property type="match status" value="1"/>
</dbReference>
<dbReference type="RefSeq" id="XP_013248357.1">
    <property type="nucleotide sequence ID" value="XM_013392903.1"/>
</dbReference>
<protein>
    <submittedName>
        <fullName evidence="5">DNA polymerase I, putative</fullName>
    </submittedName>
</protein>
<reference evidence="5" key="2">
    <citation type="submission" date="2013-10" db="EMBL/GenBank/DDBJ databases">
        <authorList>
            <person name="Aslett M."/>
        </authorList>
    </citation>
    <scope>NUCLEOTIDE SEQUENCE</scope>
    <source>
        <strain evidence="5">Houghton</strain>
    </source>
</reference>
<dbReference type="InterPro" id="IPR036279">
    <property type="entry name" value="5-3_exonuclease_C_sf"/>
</dbReference>
<dbReference type="OrthoDB" id="275278at2759"/>
<gene>
    <name evidence="5" type="ORF">EAH_00065040</name>
</gene>
<dbReference type="SUPFAM" id="SSF88723">
    <property type="entry name" value="PIN domain-like"/>
    <property type="match status" value="1"/>
</dbReference>
<dbReference type="Gene3D" id="1.10.150.20">
    <property type="entry name" value="5' to 3' exonuclease, C-terminal subdomain"/>
    <property type="match status" value="1"/>
</dbReference>
<dbReference type="InterPro" id="IPR029060">
    <property type="entry name" value="PIN-like_dom_sf"/>
</dbReference>
<dbReference type="SUPFAM" id="SSF47807">
    <property type="entry name" value="5' to 3' exonuclease, C-terminal subdomain"/>
    <property type="match status" value="1"/>
</dbReference>
<dbReference type="CDD" id="cd09859">
    <property type="entry name" value="PIN_53EXO"/>
    <property type="match status" value="1"/>
</dbReference>
<organism evidence="5 6">
    <name type="scientific">Eimeria acervulina</name>
    <name type="common">Coccidian parasite</name>
    <dbReference type="NCBI Taxonomy" id="5801"/>
    <lineage>
        <taxon>Eukaryota</taxon>
        <taxon>Sar</taxon>
        <taxon>Alveolata</taxon>
        <taxon>Apicomplexa</taxon>
        <taxon>Conoidasida</taxon>
        <taxon>Coccidia</taxon>
        <taxon>Eucoccidiorida</taxon>
        <taxon>Eimeriorina</taxon>
        <taxon>Eimeriidae</taxon>
        <taxon>Eimeria</taxon>
    </lineage>
</organism>
<dbReference type="InterPro" id="IPR020046">
    <property type="entry name" value="5-3_exonucl_a-hlix_arch_N"/>
</dbReference>
<dbReference type="Proteomes" id="UP000018050">
    <property type="component" value="Unassembled WGS sequence"/>
</dbReference>
<reference evidence="5" key="1">
    <citation type="submission" date="2013-10" db="EMBL/GenBank/DDBJ databases">
        <title>Genomic analysis of the causative agents of coccidiosis in chickens.</title>
        <authorList>
            <person name="Reid A.J."/>
            <person name="Blake D."/>
            <person name="Billington K."/>
            <person name="Browne H."/>
            <person name="Dunn M."/>
            <person name="Hung S."/>
            <person name="Kawahara F."/>
            <person name="Miranda-Saavedra D."/>
            <person name="Mourier T."/>
            <person name="Nagra H."/>
            <person name="Otto T.D."/>
            <person name="Rawlings N."/>
            <person name="Sanchez A."/>
            <person name="Sanders M."/>
            <person name="Subramaniam C."/>
            <person name="Tay Y."/>
            <person name="Dear P."/>
            <person name="Doerig C."/>
            <person name="Gruber A."/>
            <person name="Parkinson J."/>
            <person name="Shirley M."/>
            <person name="Wan K.L."/>
            <person name="Berriman M."/>
            <person name="Tomley F."/>
            <person name="Pain A."/>
        </authorList>
    </citation>
    <scope>NUCLEOTIDE SEQUENCE</scope>
    <source>
        <strain evidence="5">Houghton</strain>
    </source>
</reference>
<dbReference type="GO" id="GO:0033567">
    <property type="term" value="P:DNA replication, Okazaki fragment processing"/>
    <property type="evidence" value="ECO:0007669"/>
    <property type="project" value="InterPro"/>
</dbReference>
<dbReference type="VEuPathDB" id="ToxoDB:EAH_00065040"/>
<feature type="domain" description="5'-3' exonuclease" evidence="4">
    <location>
        <begin position="80"/>
        <end position="317"/>
    </location>
</feature>
<keyword evidence="2" id="KW-0378">Hydrolase</keyword>
<evidence type="ECO:0000313" key="5">
    <source>
        <dbReference type="EMBL" id="CDI82134.1"/>
    </source>
</evidence>
<dbReference type="PANTHER" id="PTHR42646">
    <property type="entry name" value="FLAP ENDONUCLEASE XNI"/>
    <property type="match status" value="1"/>
</dbReference>
<feature type="non-terminal residue" evidence="5">
    <location>
        <position position="317"/>
    </location>
</feature>
<dbReference type="OMA" id="QNIRNDY"/>
<evidence type="ECO:0000259" key="4">
    <source>
        <dbReference type="SMART" id="SM00475"/>
    </source>
</evidence>
<dbReference type="GO" id="GO:0003677">
    <property type="term" value="F:DNA binding"/>
    <property type="evidence" value="ECO:0007669"/>
    <property type="project" value="InterPro"/>
</dbReference>
<accession>U6GU92</accession>
<dbReference type="InterPro" id="IPR002421">
    <property type="entry name" value="5-3_exonuclease"/>
</dbReference>
<proteinExistence type="predicted"/>
<evidence type="ECO:0000313" key="6">
    <source>
        <dbReference type="Proteomes" id="UP000018050"/>
    </source>
</evidence>
<feature type="region of interest" description="Disordered" evidence="3">
    <location>
        <begin position="1"/>
        <end position="68"/>
    </location>
</feature>
<evidence type="ECO:0000256" key="1">
    <source>
        <dbReference type="ARBA" id="ARBA00022722"/>
    </source>
</evidence>
<evidence type="ECO:0000256" key="2">
    <source>
        <dbReference type="ARBA" id="ARBA00022801"/>
    </source>
</evidence>
<dbReference type="GeneID" id="25274574"/>
<dbReference type="PANTHER" id="PTHR42646:SF2">
    <property type="entry name" value="5'-3' EXONUCLEASE FAMILY PROTEIN"/>
    <property type="match status" value="1"/>
</dbReference>
<keyword evidence="6" id="KW-1185">Reference proteome</keyword>
<dbReference type="InterPro" id="IPR038969">
    <property type="entry name" value="FEN"/>
</dbReference>
<dbReference type="GO" id="GO:0017108">
    <property type="term" value="F:5'-flap endonuclease activity"/>
    <property type="evidence" value="ECO:0007669"/>
    <property type="project" value="InterPro"/>
</dbReference>
<dbReference type="Pfam" id="PF02739">
    <property type="entry name" value="5_3_exonuc_N"/>
    <property type="match status" value="1"/>
</dbReference>
<dbReference type="SMART" id="SM00475">
    <property type="entry name" value="53EXOc"/>
    <property type="match status" value="1"/>
</dbReference>
<sequence length="317" mass="33898">DGAPFSVSPTGAPKGPPTGAPKGHPEGVPKGPPEGAPKGLSEGAPKGPPEGAPFSYSPEGAPKGPPEGAPCCGSGVGSGGRFVVVDGSCVMFRCYHAMPTLRNREGDNVGALMGFFRSLVQIRRRVSPSHMAVVFDHPTGRSSRLAVSTSYKTHRSHPPLDFVEQMQKAKALCAALGLLPLEVEGVEGDDVIATLVDRLCGGDTQQQQQQQQQQHQQQQQQGELLPDFIATVDKDLLQLLRYNYQSPRRSPRVSLLALHRQGQLLDTQFVRDEYGVEPHQLLDFFSLVGDRADGIVGCRGIGAAAARKLLQAVESLE</sequence>